<evidence type="ECO:0000313" key="8">
    <source>
        <dbReference type="EMBL" id="QXI31424.1"/>
    </source>
</evidence>
<reference evidence="8 9" key="2">
    <citation type="journal article" date="2021" name="Microorganisms">
        <title>The Ever-Expanding Pseudomonas Genus: Description of 43 New Species and Partition of the Pseudomonas putida Group.</title>
        <authorList>
            <person name="Girard L."/>
            <person name="Lood C."/>
            <person name="Hofte M."/>
            <person name="Vandamme P."/>
            <person name="Rokni-Zadeh H."/>
            <person name="van Noort V."/>
            <person name="Lavigne R."/>
            <person name="De Mot R."/>
        </authorList>
    </citation>
    <scope>NUCLEOTIDE SEQUENCE [LARGE SCALE GENOMIC DNA]</scope>
    <source>
        <strain evidence="8 9">RW8P3</strain>
    </source>
</reference>
<gene>
    <name evidence="8" type="ORF">HU752_008960</name>
</gene>
<dbReference type="GO" id="GO:0005829">
    <property type="term" value="C:cytosol"/>
    <property type="evidence" value="ECO:0007669"/>
    <property type="project" value="TreeGrafter"/>
</dbReference>
<dbReference type="InterPro" id="IPR015422">
    <property type="entry name" value="PyrdxlP-dep_Trfase_small"/>
</dbReference>
<dbReference type="GO" id="GO:0004838">
    <property type="term" value="F:L-tyrosine-2-oxoglutarate transaminase activity"/>
    <property type="evidence" value="ECO:0007669"/>
    <property type="project" value="TreeGrafter"/>
</dbReference>
<dbReference type="KEGG" id="pvw:HU752_008960"/>
<proteinExistence type="inferred from homology"/>
<dbReference type="FunFam" id="3.40.640.10:FF:000066">
    <property type="entry name" value="Aspartate aminotransferase"/>
    <property type="match status" value="1"/>
</dbReference>
<dbReference type="AlphaFoldDB" id="A0A9E6TV18"/>
<dbReference type="Gene3D" id="3.40.640.10">
    <property type="entry name" value="Type I PLP-dependent aspartate aminotransferase-like (Major domain)"/>
    <property type="match status" value="1"/>
</dbReference>
<evidence type="ECO:0000256" key="2">
    <source>
        <dbReference type="ARBA" id="ARBA00007441"/>
    </source>
</evidence>
<keyword evidence="4 8" id="KW-0032">Aminotransferase</keyword>
<evidence type="ECO:0000256" key="5">
    <source>
        <dbReference type="ARBA" id="ARBA00022679"/>
    </source>
</evidence>
<accession>A0A9E6TV18</accession>
<keyword evidence="6" id="KW-0663">Pyridoxal phosphate</keyword>
<evidence type="ECO:0000256" key="1">
    <source>
        <dbReference type="ARBA" id="ARBA00001933"/>
    </source>
</evidence>
<evidence type="ECO:0000256" key="4">
    <source>
        <dbReference type="ARBA" id="ARBA00022576"/>
    </source>
</evidence>
<dbReference type="EMBL" id="CP077093">
    <property type="protein sequence ID" value="QXI31424.1"/>
    <property type="molecule type" value="Genomic_DNA"/>
</dbReference>
<keyword evidence="9" id="KW-1185">Reference proteome</keyword>
<comment type="subunit">
    <text evidence="3">Homodimer.</text>
</comment>
<dbReference type="InterPro" id="IPR015424">
    <property type="entry name" value="PyrdxlP-dep_Trfase"/>
</dbReference>
<dbReference type="SUPFAM" id="SSF53383">
    <property type="entry name" value="PLP-dependent transferases"/>
    <property type="match status" value="1"/>
</dbReference>
<dbReference type="InterPro" id="IPR004839">
    <property type="entry name" value="Aminotransferase_I/II_large"/>
</dbReference>
<dbReference type="PRINTS" id="PR00799">
    <property type="entry name" value="TRANSAMINASE"/>
</dbReference>
<name>A0A9E6TV18_9PSED</name>
<feature type="domain" description="Aminotransferase class I/classII large" evidence="7">
    <location>
        <begin position="29"/>
        <end position="393"/>
    </location>
</feature>
<evidence type="ECO:0000256" key="6">
    <source>
        <dbReference type="ARBA" id="ARBA00022898"/>
    </source>
</evidence>
<dbReference type="InterPro" id="IPR015421">
    <property type="entry name" value="PyrdxlP-dep_Trfase_major"/>
</dbReference>
<dbReference type="PANTHER" id="PTHR11879:SF22">
    <property type="entry name" value="ASPARTATE AMINOTRANSFERASE, MITOCHONDRIAL"/>
    <property type="match status" value="1"/>
</dbReference>
<dbReference type="CDD" id="cd00609">
    <property type="entry name" value="AAT_like"/>
    <property type="match status" value="1"/>
</dbReference>
<evidence type="ECO:0000313" key="9">
    <source>
        <dbReference type="Proteomes" id="UP000634530"/>
    </source>
</evidence>
<keyword evidence="5" id="KW-0808">Transferase</keyword>
<dbReference type="GO" id="GO:0042802">
    <property type="term" value="F:identical protein binding"/>
    <property type="evidence" value="ECO:0007669"/>
    <property type="project" value="TreeGrafter"/>
</dbReference>
<reference evidence="8 9" key="1">
    <citation type="journal article" date="2020" name="Microorganisms">
        <title>Reliable Identification of Environmental Pseudomonas Isolates Using the rpoD Gene.</title>
        <authorList>
            <consortium name="The Broad Institute Genome Sequencing Platform"/>
            <person name="Girard L."/>
            <person name="Lood C."/>
            <person name="Rokni-Zadeh H."/>
            <person name="van Noort V."/>
            <person name="Lavigne R."/>
            <person name="De Mot R."/>
        </authorList>
    </citation>
    <scope>NUCLEOTIDE SEQUENCE [LARGE SCALE GENOMIC DNA]</scope>
    <source>
        <strain evidence="8 9">RW8P3</strain>
    </source>
</reference>
<dbReference type="Proteomes" id="UP000634530">
    <property type="component" value="Chromosome"/>
</dbReference>
<dbReference type="InterPro" id="IPR000796">
    <property type="entry name" value="Asp_trans"/>
</dbReference>
<evidence type="ECO:0000256" key="3">
    <source>
        <dbReference type="ARBA" id="ARBA00011738"/>
    </source>
</evidence>
<dbReference type="PANTHER" id="PTHR11879">
    <property type="entry name" value="ASPARTATE AMINOTRANSFERASE"/>
    <property type="match status" value="1"/>
</dbReference>
<comment type="cofactor">
    <cofactor evidence="1">
        <name>pyridoxal 5'-phosphate</name>
        <dbReference type="ChEBI" id="CHEBI:597326"/>
    </cofactor>
</comment>
<organism evidence="8 9">
    <name type="scientific">Pseudomonas vanderleydeniana</name>
    <dbReference type="NCBI Taxonomy" id="2745495"/>
    <lineage>
        <taxon>Bacteria</taxon>
        <taxon>Pseudomonadati</taxon>
        <taxon>Pseudomonadota</taxon>
        <taxon>Gammaproteobacteria</taxon>
        <taxon>Pseudomonadales</taxon>
        <taxon>Pseudomonadaceae</taxon>
        <taxon>Pseudomonas</taxon>
    </lineage>
</organism>
<dbReference type="GO" id="GO:0004069">
    <property type="term" value="F:L-aspartate:2-oxoglutarate aminotransferase activity"/>
    <property type="evidence" value="ECO:0007669"/>
    <property type="project" value="TreeGrafter"/>
</dbReference>
<comment type="similarity">
    <text evidence="2">Belongs to the class-I pyridoxal-phosphate-dependent aminotransferase family.</text>
</comment>
<dbReference type="Gene3D" id="3.90.1150.10">
    <property type="entry name" value="Aspartate Aminotransferase, domain 1"/>
    <property type="match status" value="1"/>
</dbReference>
<evidence type="ECO:0000259" key="7">
    <source>
        <dbReference type="Pfam" id="PF00155"/>
    </source>
</evidence>
<dbReference type="GO" id="GO:0030170">
    <property type="term" value="F:pyridoxal phosphate binding"/>
    <property type="evidence" value="ECO:0007669"/>
    <property type="project" value="InterPro"/>
</dbReference>
<sequence>MMHFTAIARVPGDPILGLLEAYAQDPNPNKFDLGVGVYKDAQGLTPILQSVKLAEQKLVDGQLSKSYIGGHGDLRFGSLLCELVMGADSPLIAERRVGATQTPGGTGALRLSADFIAQCLPGRGIWLSDPTWPIHETIFNAAGLKISHYPYVGADNRLNVDGMLAALEQAPKGDVVLLHACCHNPTGFDLSHADWQRVLEVVRRRELLPLIDFAYQGFGDGVEEDAWAVRLFAKELPEVLITSSCSKNFGLYRERTGALLVCTADAEKLLDVRSQLAAVARNLWSNPPDHGAAVVLTILGDPQLKQLWAEEVEAMRARIAQLRSGLVEALKPHGLAERFAHIGVQRGMFSYTGLSPVQVQRLRDEYSIYMVSSGRANVAGIDATRLEALAEAIAAVCK</sequence>
<dbReference type="GO" id="GO:0033585">
    <property type="term" value="P:L-phenylalanine biosynthetic process from chorismate via phenylpyruvate"/>
    <property type="evidence" value="ECO:0007669"/>
    <property type="project" value="TreeGrafter"/>
</dbReference>
<dbReference type="NCBIfam" id="NF006719">
    <property type="entry name" value="PRK09257.1"/>
    <property type="match status" value="1"/>
</dbReference>
<protein>
    <submittedName>
        <fullName evidence="8">Aspartate/tyrosine/aromatic aminotransferase</fullName>
    </submittedName>
</protein>
<dbReference type="Pfam" id="PF00155">
    <property type="entry name" value="Aminotran_1_2"/>
    <property type="match status" value="1"/>
</dbReference>